<evidence type="ECO:0000313" key="1">
    <source>
        <dbReference type="EMBL" id="SFF33898.1"/>
    </source>
</evidence>
<gene>
    <name evidence="1" type="ORF">SAMN05216167_1506</name>
</gene>
<proteinExistence type="predicted"/>
<sequence>MLKEYSKIDHRIRALKTGQIVTWKGEKKGLHYVNGISVD</sequence>
<dbReference type="Proteomes" id="UP000198598">
    <property type="component" value="Unassembled WGS sequence"/>
</dbReference>
<evidence type="ECO:0000313" key="2">
    <source>
        <dbReference type="Proteomes" id="UP000198598"/>
    </source>
</evidence>
<keyword evidence="2" id="KW-1185">Reference proteome</keyword>
<accession>A0A1I2HWI4</accession>
<protein>
    <submittedName>
        <fullName evidence="1">Uncharacterized protein</fullName>
    </submittedName>
</protein>
<dbReference type="AlphaFoldDB" id="A0A1I2HWI4"/>
<dbReference type="EMBL" id="FOLQ01000050">
    <property type="protein sequence ID" value="SFF33898.1"/>
    <property type="molecule type" value="Genomic_DNA"/>
</dbReference>
<organism evidence="1 2">
    <name type="scientific">Spirosoma endophyticum</name>
    <dbReference type="NCBI Taxonomy" id="662367"/>
    <lineage>
        <taxon>Bacteria</taxon>
        <taxon>Pseudomonadati</taxon>
        <taxon>Bacteroidota</taxon>
        <taxon>Cytophagia</taxon>
        <taxon>Cytophagales</taxon>
        <taxon>Cytophagaceae</taxon>
        <taxon>Spirosoma</taxon>
    </lineage>
</organism>
<name>A0A1I2HWI4_9BACT</name>
<reference evidence="1 2" key="1">
    <citation type="submission" date="2016-10" db="EMBL/GenBank/DDBJ databases">
        <authorList>
            <person name="de Groot N.N."/>
        </authorList>
    </citation>
    <scope>NUCLEOTIDE SEQUENCE [LARGE SCALE GENOMIC DNA]</scope>
    <source>
        <strain evidence="1 2">DSM 26130</strain>
    </source>
</reference>